<dbReference type="Pfam" id="PF05488">
    <property type="entry name" value="PAAR_motif"/>
    <property type="match status" value="1"/>
</dbReference>
<dbReference type="Proteomes" id="UP000001192">
    <property type="component" value="Chromosome 1"/>
</dbReference>
<dbReference type="InterPro" id="IPR008727">
    <property type="entry name" value="PAAR_motif"/>
</dbReference>
<reference evidence="3" key="1">
    <citation type="journal article" date="2014" name="Stand. Genomic Sci.">
        <title>Complete genome sequence of Burkholderia phymatum STM815(T), a broad host range and efficient nitrogen-fixing symbiont of Mimosa species.</title>
        <authorList>
            <person name="Moulin L."/>
            <person name="Klonowska A."/>
            <person name="Caroline B."/>
            <person name="Booth K."/>
            <person name="Vriezen J.A."/>
            <person name="Melkonian R."/>
            <person name="James E.K."/>
            <person name="Young J.P."/>
            <person name="Bena G."/>
            <person name="Hauser L."/>
            <person name="Land M."/>
            <person name="Kyrpides N."/>
            <person name="Bruce D."/>
            <person name="Chain P."/>
            <person name="Copeland A."/>
            <person name="Pitluck S."/>
            <person name="Woyke T."/>
            <person name="Lizotte-Waniewski M."/>
            <person name="Bristow J."/>
            <person name="Riley M."/>
        </authorList>
    </citation>
    <scope>NUCLEOTIDE SEQUENCE [LARGE SCALE GENOMIC DNA]</scope>
    <source>
        <strain evidence="3">DSM 17167 / CIP 108236 / LMG 21445 / STM815</strain>
    </source>
</reference>
<proteinExistence type="predicted"/>
<organism evidence="2 3">
    <name type="scientific">Paraburkholderia phymatum (strain DSM 17167 / CIP 108236 / LMG 21445 / STM815)</name>
    <name type="common">Burkholderia phymatum</name>
    <dbReference type="NCBI Taxonomy" id="391038"/>
    <lineage>
        <taxon>Bacteria</taxon>
        <taxon>Pseudomonadati</taxon>
        <taxon>Pseudomonadota</taxon>
        <taxon>Betaproteobacteria</taxon>
        <taxon>Burkholderiales</taxon>
        <taxon>Burkholderiaceae</taxon>
        <taxon>Paraburkholderia</taxon>
    </lineage>
</organism>
<dbReference type="AlphaFoldDB" id="B2JD52"/>
<gene>
    <name evidence="2" type="ordered locus">Bphy_1929</name>
</gene>
<protein>
    <recommendedName>
        <fullName evidence="4">PAAR repeat-containing protein</fullName>
    </recommendedName>
</protein>
<evidence type="ECO:0000256" key="1">
    <source>
        <dbReference type="SAM" id="MobiDB-lite"/>
    </source>
</evidence>
<dbReference type="eggNOG" id="ENOG502ZI4Y">
    <property type="taxonomic scope" value="Bacteria"/>
</dbReference>
<dbReference type="HOGENOM" id="CLU_165961_0_0_4"/>
<dbReference type="CDD" id="cd14744">
    <property type="entry name" value="PAAR_CT_2"/>
    <property type="match status" value="1"/>
</dbReference>
<evidence type="ECO:0000313" key="3">
    <source>
        <dbReference type="Proteomes" id="UP000001192"/>
    </source>
</evidence>
<evidence type="ECO:0000313" key="2">
    <source>
        <dbReference type="EMBL" id="ACC71108.1"/>
    </source>
</evidence>
<accession>B2JD52</accession>
<dbReference type="EMBL" id="CP001043">
    <property type="protein sequence ID" value="ACC71108.1"/>
    <property type="molecule type" value="Genomic_DNA"/>
</dbReference>
<name>B2JD52_PARP8</name>
<keyword evidence="3" id="KW-1185">Reference proteome</keyword>
<feature type="compositionally biased region" description="Polar residues" evidence="1">
    <location>
        <begin position="1"/>
        <end position="17"/>
    </location>
</feature>
<dbReference type="KEGG" id="bph:Bphy_1929"/>
<feature type="region of interest" description="Disordered" evidence="1">
    <location>
        <begin position="1"/>
        <end position="31"/>
    </location>
</feature>
<dbReference type="STRING" id="391038.Bphy_1929"/>
<evidence type="ECO:0008006" key="4">
    <source>
        <dbReference type="Google" id="ProtNLM"/>
    </source>
</evidence>
<sequence length="120" mass="12674">MTPTTTAAKSSSRQAAQGWSERMNWKGKKSMGKALVCNRDETTTGGHVIAKASTMFDGERRIALDREMATCGRCPGEHPIQGTGTEMDEDGRASVLDGDQVLCPCGANHVKASPDAGCST</sequence>